<accession>A0A2A6C7W8</accession>
<keyword evidence="4" id="KW-1185">Reference proteome</keyword>
<accession>A0A8R1U810</accession>
<feature type="region of interest" description="Disordered" evidence="2">
    <location>
        <begin position="343"/>
        <end position="363"/>
    </location>
</feature>
<dbReference type="PRINTS" id="PR00114">
    <property type="entry name" value="STPHPHTASE"/>
</dbReference>
<feature type="compositionally biased region" description="Polar residues" evidence="2">
    <location>
        <begin position="1"/>
        <end position="13"/>
    </location>
</feature>
<feature type="coiled-coil region" evidence="1">
    <location>
        <begin position="278"/>
        <end position="312"/>
    </location>
</feature>
<evidence type="ECO:0000256" key="1">
    <source>
        <dbReference type="SAM" id="Coils"/>
    </source>
</evidence>
<dbReference type="InterPro" id="IPR029052">
    <property type="entry name" value="Metallo-depent_PP-like"/>
</dbReference>
<gene>
    <name evidence="3" type="primary">WBGene00098251</name>
</gene>
<dbReference type="Pfam" id="PF00149">
    <property type="entry name" value="Metallophos"/>
    <property type="match status" value="1"/>
</dbReference>
<name>A0A2A6C7W8_PRIPA</name>
<sequence>MMFAQDSSLGHTESSPDEPVDSLPRADATSLIEPLAIGSALDVTSPTPSGEENLSLSDLEKEWSNSKALEEKAKNEMAEAEAKFQEKKNAAIEPNRVYDEKKKEWERLDKIATYTNRDHEQRKANANAARKEYNAATTALARATENLAKAEKDLTESPDKIAAAQAKVDALERVPTNMTDTQARKTQKVDGKADLVQEVSRLEADVEAKNGTLLTAIGKKTAQQGLYDSDQCDAPSKQNSPSCNAMRTVLGQLDVAVGRAKTALGRATAALDGPQTELKNFDEDLSELERQIEDLESKNRFLQMHKDMAAEELRILNELPGKVDAAKEIKRLAEQDFTAKETARNVAEAQLTGRSTEQEEANTSATNAEVAMMQAAVVKDAANGEIEEAEKAWAKAKESHAVAQSTAESWRQRYETAKRKDEEAQKGGEGMRQIQLTRRVDLTRECERAESLGITTLILIICSPLALDRPHGAGHEPFGSNRCFDVKQFGHFRECNPWYTMMKKLSEEKFAKNGEQPHLVRVAPPVVIVGDIHGQFNDLHSAINAYRNKEQPGWLKRKFVFLGDYVDRGKQSLEVIVIVFLMKIVFTDKAINRVYGFHKEVFDRFGEVIRAAKMKDPHLLISRALSPAGVARE</sequence>
<feature type="region of interest" description="Disordered" evidence="2">
    <location>
        <begin position="1"/>
        <end position="62"/>
    </location>
</feature>
<dbReference type="SUPFAM" id="SSF56300">
    <property type="entry name" value="Metallo-dependent phosphatases"/>
    <property type="match status" value="1"/>
</dbReference>
<dbReference type="EnsemblMetazoa" id="PPA08697.1">
    <property type="protein sequence ID" value="PPA08697.1"/>
    <property type="gene ID" value="WBGene00098251"/>
</dbReference>
<evidence type="ECO:0000256" key="2">
    <source>
        <dbReference type="SAM" id="MobiDB-lite"/>
    </source>
</evidence>
<dbReference type="GO" id="GO:0005737">
    <property type="term" value="C:cytoplasm"/>
    <property type="evidence" value="ECO:0000318"/>
    <property type="project" value="GO_Central"/>
</dbReference>
<feature type="compositionally biased region" description="Polar residues" evidence="2">
    <location>
        <begin position="42"/>
        <end position="56"/>
    </location>
</feature>
<dbReference type="GO" id="GO:0004722">
    <property type="term" value="F:protein serine/threonine phosphatase activity"/>
    <property type="evidence" value="ECO:0000318"/>
    <property type="project" value="GO_Central"/>
</dbReference>
<evidence type="ECO:0000313" key="3">
    <source>
        <dbReference type="EnsemblMetazoa" id="PPA08697.1"/>
    </source>
</evidence>
<dbReference type="InterPro" id="IPR050341">
    <property type="entry name" value="PP1_catalytic_subunit"/>
</dbReference>
<feature type="coiled-coil region" evidence="1">
    <location>
        <begin position="116"/>
        <end position="153"/>
    </location>
</feature>
<keyword evidence="1" id="KW-0175">Coiled coil</keyword>
<dbReference type="CDD" id="cd00144">
    <property type="entry name" value="MPP_PPP_family"/>
    <property type="match status" value="1"/>
</dbReference>
<proteinExistence type="predicted"/>
<dbReference type="AlphaFoldDB" id="A0A2A6C7W8"/>
<dbReference type="InterPro" id="IPR006186">
    <property type="entry name" value="Ser/Thr-sp_prot-phosphatase"/>
</dbReference>
<dbReference type="Proteomes" id="UP000005239">
    <property type="component" value="Unassembled WGS sequence"/>
</dbReference>
<reference evidence="3" key="2">
    <citation type="submission" date="2022-06" db="UniProtKB">
        <authorList>
            <consortium name="EnsemblMetazoa"/>
        </authorList>
    </citation>
    <scope>IDENTIFICATION</scope>
    <source>
        <strain evidence="3">PS312</strain>
    </source>
</reference>
<evidence type="ECO:0000313" key="4">
    <source>
        <dbReference type="Proteomes" id="UP000005239"/>
    </source>
</evidence>
<dbReference type="PANTHER" id="PTHR11668">
    <property type="entry name" value="SERINE/THREONINE PROTEIN PHOSPHATASE"/>
    <property type="match status" value="1"/>
</dbReference>
<dbReference type="GO" id="GO:0005634">
    <property type="term" value="C:nucleus"/>
    <property type="evidence" value="ECO:0000318"/>
    <property type="project" value="GO_Central"/>
</dbReference>
<dbReference type="InterPro" id="IPR004843">
    <property type="entry name" value="Calcineurin-like_PHP"/>
</dbReference>
<dbReference type="Gene3D" id="3.60.21.10">
    <property type="match status" value="1"/>
</dbReference>
<dbReference type="PANTHER" id="PTHR11668:SF491">
    <property type="entry name" value="SERINE_THREONINE-PROTEIN PHOSPHATASE"/>
    <property type="match status" value="1"/>
</dbReference>
<reference evidence="4" key="1">
    <citation type="journal article" date="2008" name="Nat. Genet.">
        <title>The Pristionchus pacificus genome provides a unique perspective on nematode lifestyle and parasitism.</title>
        <authorList>
            <person name="Dieterich C."/>
            <person name="Clifton S.W."/>
            <person name="Schuster L.N."/>
            <person name="Chinwalla A."/>
            <person name="Delehaunty K."/>
            <person name="Dinkelacker I."/>
            <person name="Fulton L."/>
            <person name="Fulton R."/>
            <person name="Godfrey J."/>
            <person name="Minx P."/>
            <person name="Mitreva M."/>
            <person name="Roeseler W."/>
            <person name="Tian H."/>
            <person name="Witte H."/>
            <person name="Yang S.P."/>
            <person name="Wilson R.K."/>
            <person name="Sommer R.J."/>
        </authorList>
    </citation>
    <scope>NUCLEOTIDE SEQUENCE [LARGE SCALE GENOMIC DNA]</scope>
    <source>
        <strain evidence="4">PS312</strain>
    </source>
</reference>
<organism evidence="3 4">
    <name type="scientific">Pristionchus pacificus</name>
    <name type="common">Parasitic nematode worm</name>
    <dbReference type="NCBI Taxonomy" id="54126"/>
    <lineage>
        <taxon>Eukaryota</taxon>
        <taxon>Metazoa</taxon>
        <taxon>Ecdysozoa</taxon>
        <taxon>Nematoda</taxon>
        <taxon>Chromadorea</taxon>
        <taxon>Rhabditida</taxon>
        <taxon>Rhabditina</taxon>
        <taxon>Diplogasteromorpha</taxon>
        <taxon>Diplogasteroidea</taxon>
        <taxon>Neodiplogasteridae</taxon>
        <taxon>Pristionchus</taxon>
    </lineage>
</organism>
<protein>
    <submittedName>
        <fullName evidence="3">Calcineurin-like phosphoesterase</fullName>
    </submittedName>
</protein>